<evidence type="ECO:0000256" key="1">
    <source>
        <dbReference type="SAM" id="MobiDB-lite"/>
    </source>
</evidence>
<name>A0A7J0E572_9ERIC</name>
<feature type="region of interest" description="Disordered" evidence="1">
    <location>
        <begin position="141"/>
        <end position="171"/>
    </location>
</feature>
<keyword evidence="3" id="KW-1185">Reference proteome</keyword>
<comment type="caution">
    <text evidence="2">The sequence shown here is derived from an EMBL/GenBank/DDBJ whole genome shotgun (WGS) entry which is preliminary data.</text>
</comment>
<dbReference type="OrthoDB" id="1681689at2759"/>
<evidence type="ECO:0000313" key="2">
    <source>
        <dbReference type="EMBL" id="GFY81560.1"/>
    </source>
</evidence>
<gene>
    <name evidence="2" type="ORF">Acr_01g0013690</name>
</gene>
<accession>A0A7J0E572</accession>
<proteinExistence type="predicted"/>
<dbReference type="EMBL" id="BJWL01000001">
    <property type="protein sequence ID" value="GFY81560.1"/>
    <property type="molecule type" value="Genomic_DNA"/>
</dbReference>
<reference evidence="2 3" key="1">
    <citation type="submission" date="2019-07" db="EMBL/GenBank/DDBJ databases">
        <title>De Novo Assembly of kiwifruit Actinidia rufa.</title>
        <authorList>
            <person name="Sugita-Konishi S."/>
            <person name="Sato K."/>
            <person name="Mori E."/>
            <person name="Abe Y."/>
            <person name="Kisaki G."/>
            <person name="Hamano K."/>
            <person name="Suezawa K."/>
            <person name="Otani M."/>
            <person name="Fukuda T."/>
            <person name="Manabe T."/>
            <person name="Gomi K."/>
            <person name="Tabuchi M."/>
            <person name="Akimitsu K."/>
            <person name="Kataoka I."/>
        </authorList>
    </citation>
    <scope>NUCLEOTIDE SEQUENCE [LARGE SCALE GENOMIC DNA]</scope>
    <source>
        <strain evidence="3">cv. Fuchu</strain>
    </source>
</reference>
<feature type="region of interest" description="Disordered" evidence="1">
    <location>
        <begin position="35"/>
        <end position="58"/>
    </location>
</feature>
<evidence type="ECO:0000313" key="3">
    <source>
        <dbReference type="Proteomes" id="UP000585474"/>
    </source>
</evidence>
<protein>
    <submittedName>
        <fullName evidence="2">Uncharacterized protein</fullName>
    </submittedName>
</protein>
<organism evidence="2 3">
    <name type="scientific">Actinidia rufa</name>
    <dbReference type="NCBI Taxonomy" id="165716"/>
    <lineage>
        <taxon>Eukaryota</taxon>
        <taxon>Viridiplantae</taxon>
        <taxon>Streptophyta</taxon>
        <taxon>Embryophyta</taxon>
        <taxon>Tracheophyta</taxon>
        <taxon>Spermatophyta</taxon>
        <taxon>Magnoliopsida</taxon>
        <taxon>eudicotyledons</taxon>
        <taxon>Gunneridae</taxon>
        <taxon>Pentapetalae</taxon>
        <taxon>asterids</taxon>
        <taxon>Ericales</taxon>
        <taxon>Actinidiaceae</taxon>
        <taxon>Actinidia</taxon>
    </lineage>
</organism>
<dbReference type="AlphaFoldDB" id="A0A7J0E572"/>
<sequence length="196" mass="21821">MTTRHHHHHTDFYMEAQHTPPCVVSYQISSPPSLDLSLATSHDSTNDADSETDQKQSDSLWLSQLKSMARQEGEFDHAASIVIGFRASRNRLSLSPSPLKKQKHFQNNLALSLQRIKLVVDWMKREESIGETRSREKRICTEVGRQSGPGSNKGLPPQPIGGPSNVSIQIDSHPGLERWTPLPYLGFGNHPAAPEA</sequence>
<dbReference type="Proteomes" id="UP000585474">
    <property type="component" value="Unassembled WGS sequence"/>
</dbReference>